<dbReference type="Pfam" id="PF13751">
    <property type="entry name" value="DDE_Tnp_1_6"/>
    <property type="match status" value="1"/>
</dbReference>
<evidence type="ECO:0000313" key="3">
    <source>
        <dbReference type="Proteomes" id="UP000062160"/>
    </source>
</evidence>
<keyword evidence="3" id="KW-1185">Reference proteome</keyword>
<name>A0A0U9HLQ9_9FIRM</name>
<protein>
    <submittedName>
        <fullName evidence="2">Transposase</fullName>
    </submittedName>
</protein>
<evidence type="ECO:0000313" key="2">
    <source>
        <dbReference type="EMBL" id="GAQ25267.1"/>
    </source>
</evidence>
<dbReference type="EMBL" id="DF977001">
    <property type="protein sequence ID" value="GAQ25267.1"/>
    <property type="molecule type" value="Genomic_DNA"/>
</dbReference>
<gene>
    <name evidence="2" type="ORF">TSYNT_7286</name>
</gene>
<evidence type="ECO:0000259" key="1">
    <source>
        <dbReference type="Pfam" id="PF13751"/>
    </source>
</evidence>
<dbReference type="RefSeq" id="WP_059032664.1">
    <property type="nucleotide sequence ID" value="NZ_DF977001.1"/>
</dbReference>
<feature type="domain" description="Transposase DDE" evidence="1">
    <location>
        <begin position="26"/>
        <end position="141"/>
    </location>
</feature>
<proteinExistence type="predicted"/>
<dbReference type="Proteomes" id="UP000062160">
    <property type="component" value="Unassembled WGS sequence"/>
</dbReference>
<dbReference type="InterPro" id="IPR025668">
    <property type="entry name" value="Tnp_DDE_dom"/>
</dbReference>
<organism evidence="2">
    <name type="scientific">Tepidanaerobacter syntrophicus</name>
    <dbReference type="NCBI Taxonomy" id="224999"/>
    <lineage>
        <taxon>Bacteria</taxon>
        <taxon>Bacillati</taxon>
        <taxon>Bacillota</taxon>
        <taxon>Clostridia</taxon>
        <taxon>Thermosediminibacterales</taxon>
        <taxon>Tepidanaerobacteraceae</taxon>
        <taxon>Tepidanaerobacter</taxon>
    </lineage>
</organism>
<sequence length="158" mass="17943">MEETLLKKQSVAYYQIDETTNIIIKCPKGYTPIHTGITKSQTVAHFPLTACSTCELRGKCHCKKQKRSYTVHINLKSVKTVKERGKILINRKENTSMRAAIEGTKSALKRGHNLSKLQLRGQVKSTTHVGHKVIAQNFKRFCNYMLEQSKKVKPKTKG</sequence>
<accession>A0A0U9HLQ9</accession>
<dbReference type="AlphaFoldDB" id="A0A0U9HLQ9"/>
<reference evidence="2" key="1">
    <citation type="journal article" date="2016" name="Genome Announc.">
        <title>Draft Genome Sequence of the Syntrophic Lactate-Degrading Bacterium Tepidanaerobacter syntrophicus JLT.</title>
        <authorList>
            <person name="Matsuura N."/>
            <person name="Ohashi A."/>
            <person name="Tourlousse D.M."/>
            <person name="Sekiguchi Y."/>
        </authorList>
    </citation>
    <scope>NUCLEOTIDE SEQUENCE [LARGE SCALE GENOMIC DNA]</scope>
    <source>
        <strain evidence="2">JL</strain>
    </source>
</reference>